<dbReference type="Gene3D" id="3.30.70.580">
    <property type="entry name" value="Pseudouridine synthase I, catalytic domain, N-terminal subdomain"/>
    <property type="match status" value="1"/>
</dbReference>
<dbReference type="Gene3D" id="3.10.290.10">
    <property type="entry name" value="RNA-binding S4 domain"/>
    <property type="match status" value="1"/>
</dbReference>
<organism evidence="6 7">
    <name type="scientific">Anaeroplasma bactoclasticum</name>
    <dbReference type="NCBI Taxonomy" id="2088"/>
    <lineage>
        <taxon>Bacteria</taxon>
        <taxon>Bacillati</taxon>
        <taxon>Mycoplasmatota</taxon>
        <taxon>Mollicutes</taxon>
        <taxon>Anaeroplasmatales</taxon>
        <taxon>Anaeroplasmataceae</taxon>
        <taxon>Anaeroplasma</taxon>
    </lineage>
</organism>
<gene>
    <name evidence="6" type="ORF">EI71_01426</name>
</gene>
<evidence type="ECO:0000256" key="2">
    <source>
        <dbReference type="ARBA" id="ARBA00023235"/>
    </source>
</evidence>
<evidence type="ECO:0000313" key="7">
    <source>
        <dbReference type="Proteomes" id="UP000266506"/>
    </source>
</evidence>
<dbReference type="InterPro" id="IPR018496">
    <property type="entry name" value="PsdUridine_synth_RsuA/RluB_CS"/>
</dbReference>
<feature type="domain" description="RNA-binding S4" evidence="5">
    <location>
        <begin position="1"/>
        <end position="54"/>
    </location>
</feature>
<dbReference type="GO" id="GO:0120159">
    <property type="term" value="F:rRNA pseudouridine synthase activity"/>
    <property type="evidence" value="ECO:0007669"/>
    <property type="project" value="UniProtKB-ARBA"/>
</dbReference>
<dbReference type="PANTHER" id="PTHR47683:SF2">
    <property type="entry name" value="RNA-BINDING S4 DOMAIN-CONTAINING PROTEIN"/>
    <property type="match status" value="1"/>
</dbReference>
<dbReference type="InterPro" id="IPR020094">
    <property type="entry name" value="TruA/RsuA/RluB/E/F_N"/>
</dbReference>
<dbReference type="InterPro" id="IPR006145">
    <property type="entry name" value="PsdUridine_synth_RsuA/RluA"/>
</dbReference>
<dbReference type="InterPro" id="IPR050343">
    <property type="entry name" value="RsuA_PseudoU_synthase"/>
</dbReference>
<dbReference type="SUPFAM" id="SSF55120">
    <property type="entry name" value="Pseudouridine synthase"/>
    <property type="match status" value="1"/>
</dbReference>
<accession>A0A397RMH6</accession>
<name>A0A397RMH6_9MOLU</name>
<dbReference type="Proteomes" id="UP000266506">
    <property type="component" value="Unassembled WGS sequence"/>
</dbReference>
<dbReference type="InterPro" id="IPR036986">
    <property type="entry name" value="S4_RNA-bd_sf"/>
</dbReference>
<dbReference type="InterPro" id="IPR002942">
    <property type="entry name" value="S4_RNA-bd"/>
</dbReference>
<evidence type="ECO:0000256" key="4">
    <source>
        <dbReference type="RuleBase" id="RU003887"/>
    </source>
</evidence>
<sequence>MRLYNLLKNSLDLTRLELTEYMNKHKVTVNNIVVPLSTIINPNDIVSIDGNKIEMIQFHYYLYYKPKGILSTISNKENSYINQINIPFKVTPAGRLDKESEGLMVLSNDGNFLNKITGDKNEHEKEYIVKVSKSITIDFLNGMGKSYLMDGKMTKPAKVKKIDDYTFSIILFEGLYHQIRRLVQMCNNKVVELKRIRISNYYLNDMKPGDIIEFKP</sequence>
<dbReference type="RefSeq" id="WP_162849854.1">
    <property type="nucleotide sequence ID" value="NZ_QXEV01000017.1"/>
</dbReference>
<dbReference type="EMBL" id="QXEV01000017">
    <property type="protein sequence ID" value="RIA75530.1"/>
    <property type="molecule type" value="Genomic_DNA"/>
</dbReference>
<dbReference type="AlphaFoldDB" id="A0A397RMH6"/>
<dbReference type="Pfam" id="PF00849">
    <property type="entry name" value="PseudoU_synth_2"/>
    <property type="match status" value="1"/>
</dbReference>
<dbReference type="InterPro" id="IPR042092">
    <property type="entry name" value="PsdUridine_s_RsuA/RluB/E/F_cat"/>
</dbReference>
<dbReference type="PROSITE" id="PS01149">
    <property type="entry name" value="PSI_RSU"/>
    <property type="match status" value="1"/>
</dbReference>
<keyword evidence="3" id="KW-0694">RNA-binding</keyword>
<dbReference type="Gene3D" id="3.30.70.1560">
    <property type="entry name" value="Alpha-L RNA-binding motif"/>
    <property type="match status" value="1"/>
</dbReference>
<dbReference type="SMART" id="SM00363">
    <property type="entry name" value="S4"/>
    <property type="match status" value="1"/>
</dbReference>
<dbReference type="PROSITE" id="PS50889">
    <property type="entry name" value="S4"/>
    <property type="match status" value="1"/>
</dbReference>
<evidence type="ECO:0000256" key="1">
    <source>
        <dbReference type="ARBA" id="ARBA00008348"/>
    </source>
</evidence>
<dbReference type="InParanoid" id="A0A397RMH6"/>
<proteinExistence type="inferred from homology"/>
<evidence type="ECO:0000256" key="3">
    <source>
        <dbReference type="PROSITE-ProRule" id="PRU00182"/>
    </source>
</evidence>
<dbReference type="GO" id="GO:0000455">
    <property type="term" value="P:enzyme-directed rRNA pseudouridine synthesis"/>
    <property type="evidence" value="ECO:0007669"/>
    <property type="project" value="UniProtKB-ARBA"/>
</dbReference>
<dbReference type="GO" id="GO:0003723">
    <property type="term" value="F:RNA binding"/>
    <property type="evidence" value="ECO:0007669"/>
    <property type="project" value="UniProtKB-KW"/>
</dbReference>
<evidence type="ECO:0000313" key="6">
    <source>
        <dbReference type="EMBL" id="RIA75530.1"/>
    </source>
</evidence>
<comment type="similarity">
    <text evidence="1 4">Belongs to the pseudouridine synthase RsuA family.</text>
</comment>
<protein>
    <recommendedName>
        <fullName evidence="4">Pseudouridine synthase</fullName>
        <ecNumber evidence="4">5.4.99.-</ecNumber>
    </recommendedName>
</protein>
<reference evidence="6 7" key="1">
    <citation type="submission" date="2018-08" db="EMBL/GenBank/DDBJ databases">
        <title>Genomic Encyclopedia of Archaeal and Bacterial Type Strains, Phase II (KMG-II): from individual species to whole genera.</title>
        <authorList>
            <person name="Goeker M."/>
        </authorList>
    </citation>
    <scope>NUCLEOTIDE SEQUENCE [LARGE SCALE GENOMIC DNA]</scope>
    <source>
        <strain evidence="6 7">ATCC 27112</strain>
    </source>
</reference>
<dbReference type="InterPro" id="IPR000748">
    <property type="entry name" value="PsdUridine_synth_RsuA/RluB/E/F"/>
</dbReference>
<dbReference type="EC" id="5.4.99.-" evidence="4"/>
<dbReference type="NCBIfam" id="TIGR00093">
    <property type="entry name" value="pseudouridine synthase"/>
    <property type="match status" value="1"/>
</dbReference>
<keyword evidence="7" id="KW-1185">Reference proteome</keyword>
<dbReference type="PANTHER" id="PTHR47683">
    <property type="entry name" value="PSEUDOURIDINE SYNTHASE FAMILY PROTEIN-RELATED"/>
    <property type="match status" value="1"/>
</dbReference>
<evidence type="ECO:0000259" key="5">
    <source>
        <dbReference type="SMART" id="SM00363"/>
    </source>
</evidence>
<dbReference type="InterPro" id="IPR020103">
    <property type="entry name" value="PsdUridine_synth_cat_dom_sf"/>
</dbReference>
<dbReference type="SUPFAM" id="SSF55174">
    <property type="entry name" value="Alpha-L RNA-binding motif"/>
    <property type="match status" value="1"/>
</dbReference>
<keyword evidence="2 4" id="KW-0413">Isomerase</keyword>
<comment type="caution">
    <text evidence="6">The sequence shown here is derived from an EMBL/GenBank/DDBJ whole genome shotgun (WGS) entry which is preliminary data.</text>
</comment>